<name>A0ABQ1HZF1_9ALTE</name>
<protein>
    <recommendedName>
        <fullName evidence="4">DUF4134 domain-containing protein</fullName>
    </recommendedName>
</protein>
<sequence>MKWIGLLIIIAGLLRIFNAIVGVWSIQMDFGHYLAISFCSVAAGVLIYRSSLICQGNKHTYYRSFNWVVLIIYSVVVALLSIQGTLAAF</sequence>
<keyword evidence="3" id="KW-1185">Reference proteome</keyword>
<dbReference type="Proteomes" id="UP000651977">
    <property type="component" value="Unassembled WGS sequence"/>
</dbReference>
<comment type="caution">
    <text evidence="2">The sequence shown here is derived from an EMBL/GenBank/DDBJ whole genome shotgun (WGS) entry which is preliminary data.</text>
</comment>
<evidence type="ECO:0000256" key="1">
    <source>
        <dbReference type="SAM" id="Phobius"/>
    </source>
</evidence>
<reference evidence="3" key="1">
    <citation type="journal article" date="2019" name="Int. J. Syst. Evol. Microbiol.">
        <title>The Global Catalogue of Microorganisms (GCM) 10K type strain sequencing project: providing services to taxonomists for standard genome sequencing and annotation.</title>
        <authorList>
            <consortium name="The Broad Institute Genomics Platform"/>
            <consortium name="The Broad Institute Genome Sequencing Center for Infectious Disease"/>
            <person name="Wu L."/>
            <person name="Ma J."/>
        </authorList>
    </citation>
    <scope>NUCLEOTIDE SEQUENCE [LARGE SCALE GENOMIC DNA]</scope>
    <source>
        <strain evidence="3">CGMCC 1.10131</strain>
    </source>
</reference>
<dbReference type="EMBL" id="BMDY01000007">
    <property type="protein sequence ID" value="GGB01805.1"/>
    <property type="molecule type" value="Genomic_DNA"/>
</dbReference>
<dbReference type="RefSeq" id="WP_055734514.1">
    <property type="nucleotide sequence ID" value="NZ_BMDY01000007.1"/>
</dbReference>
<evidence type="ECO:0008006" key="4">
    <source>
        <dbReference type="Google" id="ProtNLM"/>
    </source>
</evidence>
<keyword evidence="1" id="KW-0812">Transmembrane</keyword>
<feature type="transmembrane region" description="Helical" evidence="1">
    <location>
        <begin position="60"/>
        <end position="82"/>
    </location>
</feature>
<proteinExistence type="predicted"/>
<gene>
    <name evidence="2" type="ORF">GCM10007414_13770</name>
</gene>
<feature type="transmembrane region" description="Helical" evidence="1">
    <location>
        <begin position="30"/>
        <end position="48"/>
    </location>
</feature>
<organism evidence="2 3">
    <name type="scientific">Agarivorans gilvus</name>
    <dbReference type="NCBI Taxonomy" id="680279"/>
    <lineage>
        <taxon>Bacteria</taxon>
        <taxon>Pseudomonadati</taxon>
        <taxon>Pseudomonadota</taxon>
        <taxon>Gammaproteobacteria</taxon>
        <taxon>Alteromonadales</taxon>
        <taxon>Alteromonadaceae</taxon>
        <taxon>Agarivorans</taxon>
    </lineage>
</organism>
<keyword evidence="1" id="KW-1133">Transmembrane helix</keyword>
<keyword evidence="1" id="KW-0472">Membrane</keyword>
<accession>A0ABQ1HZF1</accession>
<evidence type="ECO:0000313" key="3">
    <source>
        <dbReference type="Proteomes" id="UP000651977"/>
    </source>
</evidence>
<evidence type="ECO:0000313" key="2">
    <source>
        <dbReference type="EMBL" id="GGB01805.1"/>
    </source>
</evidence>